<proteinExistence type="predicted"/>
<gene>
    <name evidence="2" type="ORF">MM415A00757_0013</name>
</gene>
<keyword evidence="1" id="KW-1133">Transmembrane helix</keyword>
<keyword evidence="1" id="KW-0472">Membrane</keyword>
<protein>
    <submittedName>
        <fullName evidence="2">Uncharacterized protein</fullName>
    </submittedName>
</protein>
<organism evidence="2">
    <name type="scientific">viral metagenome</name>
    <dbReference type="NCBI Taxonomy" id="1070528"/>
    <lineage>
        <taxon>unclassified sequences</taxon>
        <taxon>metagenomes</taxon>
        <taxon>organismal metagenomes</taxon>
    </lineage>
</organism>
<sequence length="69" mass="7406">MLIVRGIISVKWVRPIISLVGMAGVTVGFFMGMVATEAYLGIVTLAITWWFKSRDTEKGKGNGTDGGSN</sequence>
<keyword evidence="1" id="KW-0812">Transmembrane</keyword>
<feature type="transmembrane region" description="Helical" evidence="1">
    <location>
        <begin position="20"/>
        <end position="51"/>
    </location>
</feature>
<dbReference type="AlphaFoldDB" id="A0A6M3KF10"/>
<evidence type="ECO:0000256" key="1">
    <source>
        <dbReference type="SAM" id="Phobius"/>
    </source>
</evidence>
<reference evidence="2" key="1">
    <citation type="submission" date="2020-03" db="EMBL/GenBank/DDBJ databases">
        <title>The deep terrestrial virosphere.</title>
        <authorList>
            <person name="Holmfeldt K."/>
            <person name="Nilsson E."/>
            <person name="Simone D."/>
            <person name="Lopez-Fernandez M."/>
            <person name="Wu X."/>
            <person name="de Brujin I."/>
            <person name="Lundin D."/>
            <person name="Andersson A."/>
            <person name="Bertilsson S."/>
            <person name="Dopson M."/>
        </authorList>
    </citation>
    <scope>NUCLEOTIDE SEQUENCE</scope>
    <source>
        <strain evidence="2">MM415A00757</strain>
    </source>
</reference>
<accession>A0A6M3KF10</accession>
<evidence type="ECO:0000313" key="2">
    <source>
        <dbReference type="EMBL" id="QJA80244.1"/>
    </source>
</evidence>
<dbReference type="EMBL" id="MT142413">
    <property type="protein sequence ID" value="QJA80244.1"/>
    <property type="molecule type" value="Genomic_DNA"/>
</dbReference>
<name>A0A6M3KF10_9ZZZZ</name>